<dbReference type="PANTHER" id="PTHR11802:SF125">
    <property type="entry name" value="CARBOXYPEPTIDASE"/>
    <property type="match status" value="1"/>
</dbReference>
<reference evidence="5" key="1">
    <citation type="submission" date="2024-02" db="UniProtKB">
        <authorList>
            <consortium name="WormBaseParasite"/>
        </authorList>
    </citation>
    <scope>IDENTIFICATION</scope>
</reference>
<dbReference type="Gene3D" id="3.40.50.1820">
    <property type="entry name" value="alpha/beta hydrolase"/>
    <property type="match status" value="2"/>
</dbReference>
<organism evidence="4 5">
    <name type="scientific">Mesorhabditis belari</name>
    <dbReference type="NCBI Taxonomy" id="2138241"/>
    <lineage>
        <taxon>Eukaryota</taxon>
        <taxon>Metazoa</taxon>
        <taxon>Ecdysozoa</taxon>
        <taxon>Nematoda</taxon>
        <taxon>Chromadorea</taxon>
        <taxon>Rhabditida</taxon>
        <taxon>Rhabditina</taxon>
        <taxon>Rhabditomorpha</taxon>
        <taxon>Rhabditoidea</taxon>
        <taxon>Rhabditidae</taxon>
        <taxon>Mesorhabditinae</taxon>
        <taxon>Mesorhabditis</taxon>
    </lineage>
</organism>
<keyword evidence="4" id="KW-1185">Reference proteome</keyword>
<evidence type="ECO:0000313" key="5">
    <source>
        <dbReference type="WBParaSite" id="MBELARI_LOCUS2905"/>
    </source>
</evidence>
<name>A0AAF3J8D3_9BILA</name>
<accession>A0AAF3J8D3</accession>
<dbReference type="SUPFAM" id="SSF53474">
    <property type="entry name" value="alpha/beta-Hydrolases"/>
    <property type="match status" value="1"/>
</dbReference>
<dbReference type="Proteomes" id="UP000887575">
    <property type="component" value="Unassembled WGS sequence"/>
</dbReference>
<keyword evidence="2" id="KW-0645">Protease</keyword>
<keyword evidence="2" id="KW-0121">Carboxypeptidase</keyword>
<dbReference type="PROSITE" id="PS00131">
    <property type="entry name" value="CARBOXYPEPT_SER_SER"/>
    <property type="match status" value="1"/>
</dbReference>
<dbReference type="WBParaSite" id="MBELARI_LOCUS2905">
    <property type="protein sequence ID" value="MBELARI_LOCUS2905"/>
    <property type="gene ID" value="MBELARI_LOCUS2905"/>
</dbReference>
<dbReference type="InterPro" id="IPR018202">
    <property type="entry name" value="Ser_caboxypep_ser_AS"/>
</dbReference>
<dbReference type="EC" id="3.4.16.-" evidence="2"/>
<evidence type="ECO:0000313" key="4">
    <source>
        <dbReference type="Proteomes" id="UP000887575"/>
    </source>
</evidence>
<sequence>MTSRQGEKPLIKFITSPGSPGTSIFVIFSGYLKGITHSFLSLLVLGVITTNEYPGCLVAWRRTGKLGNPRAILREWPIPSESEKGHTMFENIFSWNKFANMLYLESPRGVGWSYQSNDDLDYSYTNNGTASDNLNAVIDFFENIFPEYKQNGFYISGESYAGVYIPMLADALIQAIQSGRTDINFKGIAVQSGFVSQVYNLNVAVHQLYLYGLQGKYEYDNFISRCCQGVKDPTTYGADPWCANETIRQTKQTWNPSSAVIDMYSLYLDCGLSPWTDKVPPVRADGFVDNAQMINLYSTDHLNGFPCWGGSAATVFMNQPGIREAMHIPDEVGKEWKHFNGTVGDLYDQSWPLELDAFIVRIVNSYYYKQNNMSLLFYNGDTDTVCSHWQTHWWLNRVAKTLGIKKLAPRDYWWYQKSAEFQPVMAGAIERFEKQIDFLTIKGAGHLGAADRPGPVAQVLYNFVNRKPYNASYPKDIKKKPLKQSFQSLQNSTKQEESVKAPPNNTDDLTSRAKSDLITSIPGLTFDINFHFGGYLHPENIKAHHLFYWFMESQNDQKMILLCYGSVLFMEAPVESDSRISRNPLGIIPMRRLSRWRRRTAQQYKDSPEHTLIAFDAPTKPRKHFVYRQNTDRMSFDLNGIHSMATLVIMMTL</sequence>
<dbReference type="InterPro" id="IPR001563">
    <property type="entry name" value="Peptidase_S10"/>
</dbReference>
<dbReference type="GO" id="GO:0006508">
    <property type="term" value="P:proteolysis"/>
    <property type="evidence" value="ECO:0007669"/>
    <property type="project" value="UniProtKB-KW"/>
</dbReference>
<proteinExistence type="inferred from homology"/>
<dbReference type="Pfam" id="PF00450">
    <property type="entry name" value="Peptidase_S10"/>
    <property type="match status" value="1"/>
</dbReference>
<comment type="similarity">
    <text evidence="1 2">Belongs to the peptidase S10 family.</text>
</comment>
<dbReference type="GO" id="GO:0004185">
    <property type="term" value="F:serine-type carboxypeptidase activity"/>
    <property type="evidence" value="ECO:0007669"/>
    <property type="project" value="UniProtKB-UniRule"/>
</dbReference>
<evidence type="ECO:0000256" key="3">
    <source>
        <dbReference type="SAM" id="MobiDB-lite"/>
    </source>
</evidence>
<protein>
    <recommendedName>
        <fullName evidence="2">Carboxypeptidase</fullName>
        <ecNumber evidence="2">3.4.16.-</ecNumber>
    </recommendedName>
</protein>
<evidence type="ECO:0000256" key="2">
    <source>
        <dbReference type="RuleBase" id="RU361156"/>
    </source>
</evidence>
<dbReference type="PRINTS" id="PR00724">
    <property type="entry name" value="CRBOXYPTASEC"/>
</dbReference>
<dbReference type="PANTHER" id="PTHR11802">
    <property type="entry name" value="SERINE PROTEASE FAMILY S10 SERINE CARBOXYPEPTIDASE"/>
    <property type="match status" value="1"/>
</dbReference>
<keyword evidence="2" id="KW-0378">Hydrolase</keyword>
<feature type="region of interest" description="Disordered" evidence="3">
    <location>
        <begin position="485"/>
        <end position="512"/>
    </location>
</feature>
<dbReference type="InterPro" id="IPR029058">
    <property type="entry name" value="AB_hydrolase_fold"/>
</dbReference>
<dbReference type="AlphaFoldDB" id="A0AAF3J8D3"/>
<evidence type="ECO:0000256" key="1">
    <source>
        <dbReference type="ARBA" id="ARBA00009431"/>
    </source>
</evidence>